<accession>A0A4R2JSW0</accession>
<gene>
    <name evidence="2" type="ORF">EV192_102344</name>
</gene>
<dbReference type="RefSeq" id="WP_132113803.1">
    <property type="nucleotide sequence ID" value="NZ_SLWS01000002.1"/>
</dbReference>
<dbReference type="Proteomes" id="UP000295680">
    <property type="component" value="Unassembled WGS sequence"/>
</dbReference>
<organism evidence="2 3">
    <name type="scientific">Actinocrispum wychmicini</name>
    <dbReference type="NCBI Taxonomy" id="1213861"/>
    <lineage>
        <taxon>Bacteria</taxon>
        <taxon>Bacillati</taxon>
        <taxon>Actinomycetota</taxon>
        <taxon>Actinomycetes</taxon>
        <taxon>Pseudonocardiales</taxon>
        <taxon>Pseudonocardiaceae</taxon>
        <taxon>Actinocrispum</taxon>
    </lineage>
</organism>
<protein>
    <submittedName>
        <fullName evidence="2">PadR family transcriptional regulator</fullName>
    </submittedName>
</protein>
<proteinExistence type="predicted"/>
<dbReference type="Pfam" id="PF03551">
    <property type="entry name" value="PadR"/>
    <property type="match status" value="1"/>
</dbReference>
<evidence type="ECO:0000259" key="1">
    <source>
        <dbReference type="Pfam" id="PF03551"/>
    </source>
</evidence>
<comment type="caution">
    <text evidence="2">The sequence shown here is derived from an EMBL/GenBank/DDBJ whole genome shotgun (WGS) entry which is preliminary data.</text>
</comment>
<dbReference type="InterPro" id="IPR036388">
    <property type="entry name" value="WH-like_DNA-bd_sf"/>
</dbReference>
<name>A0A4R2JSW0_9PSEU</name>
<reference evidence="2 3" key="1">
    <citation type="submission" date="2019-03" db="EMBL/GenBank/DDBJ databases">
        <title>Genomic Encyclopedia of Type Strains, Phase IV (KMG-IV): sequencing the most valuable type-strain genomes for metagenomic binning, comparative biology and taxonomic classification.</title>
        <authorList>
            <person name="Goeker M."/>
        </authorList>
    </citation>
    <scope>NUCLEOTIDE SEQUENCE [LARGE SCALE GENOMIC DNA]</scope>
    <source>
        <strain evidence="2 3">DSM 45934</strain>
    </source>
</reference>
<dbReference type="AlphaFoldDB" id="A0A4R2JSW0"/>
<dbReference type="Gene3D" id="1.10.10.10">
    <property type="entry name" value="Winged helix-like DNA-binding domain superfamily/Winged helix DNA-binding domain"/>
    <property type="match status" value="1"/>
</dbReference>
<dbReference type="SUPFAM" id="SSF46785">
    <property type="entry name" value="Winged helix' DNA-binding domain"/>
    <property type="match status" value="1"/>
</dbReference>
<dbReference type="OrthoDB" id="122286at2"/>
<feature type="domain" description="Transcription regulator PadR N-terminal" evidence="1">
    <location>
        <begin position="13"/>
        <end position="81"/>
    </location>
</feature>
<dbReference type="EMBL" id="SLWS01000002">
    <property type="protein sequence ID" value="TCO62207.1"/>
    <property type="molecule type" value="Genomic_DNA"/>
</dbReference>
<keyword evidence="3" id="KW-1185">Reference proteome</keyword>
<evidence type="ECO:0000313" key="3">
    <source>
        <dbReference type="Proteomes" id="UP000295680"/>
    </source>
</evidence>
<dbReference type="InterPro" id="IPR005149">
    <property type="entry name" value="Tscrpt_reg_PadR_N"/>
</dbReference>
<dbReference type="InterPro" id="IPR036390">
    <property type="entry name" value="WH_DNA-bd_sf"/>
</dbReference>
<evidence type="ECO:0000313" key="2">
    <source>
        <dbReference type="EMBL" id="TCO62207.1"/>
    </source>
</evidence>
<sequence length="103" mass="11212">MARRPSAQTVAVLAVLAHDPGNPRYGYELGKELGIKAGTLYPILIRLCQRGLLDASWESDPPVGRPPRHLYRILAPGLRLLEHVRQDSPRTQPARGSIALGGA</sequence>